<dbReference type="PANTHER" id="PTHR12137:SF33">
    <property type="entry name" value="CARBOHYDRATE SULFOTRANSFERASE 14"/>
    <property type="match status" value="1"/>
</dbReference>
<dbReference type="SUPFAM" id="SSF52540">
    <property type="entry name" value="P-loop containing nucleoside triphosphate hydrolases"/>
    <property type="match status" value="1"/>
</dbReference>
<dbReference type="InterPro" id="IPR027417">
    <property type="entry name" value="P-loop_NTPase"/>
</dbReference>
<dbReference type="GO" id="GO:0008146">
    <property type="term" value="F:sulfotransferase activity"/>
    <property type="evidence" value="ECO:0007669"/>
    <property type="project" value="InterPro"/>
</dbReference>
<gene>
    <name evidence="10" type="ORF">MNOR_LOCUS10435</name>
</gene>
<dbReference type="InterPro" id="IPR005331">
    <property type="entry name" value="Sulfotransferase"/>
</dbReference>
<comment type="similarity">
    <text evidence="2 9">Belongs to the sulfotransferase 2 family.</text>
</comment>
<protein>
    <recommendedName>
        <fullName evidence="9">Carbohydrate sulfotransferase</fullName>
        <ecNumber evidence="9">2.8.2.-</ecNumber>
    </recommendedName>
</protein>
<keyword evidence="4" id="KW-0812">Transmembrane</keyword>
<evidence type="ECO:0000256" key="9">
    <source>
        <dbReference type="RuleBase" id="RU364020"/>
    </source>
</evidence>
<dbReference type="EC" id="2.8.2.-" evidence="9"/>
<keyword evidence="5" id="KW-1133">Transmembrane helix</keyword>
<evidence type="ECO:0000256" key="4">
    <source>
        <dbReference type="ARBA" id="ARBA00022692"/>
    </source>
</evidence>
<keyword evidence="11" id="KW-1185">Reference proteome</keyword>
<dbReference type="Proteomes" id="UP001497623">
    <property type="component" value="Unassembled WGS sequence"/>
</dbReference>
<evidence type="ECO:0000256" key="5">
    <source>
        <dbReference type="ARBA" id="ARBA00022989"/>
    </source>
</evidence>
<evidence type="ECO:0000256" key="6">
    <source>
        <dbReference type="ARBA" id="ARBA00023034"/>
    </source>
</evidence>
<evidence type="ECO:0000256" key="8">
    <source>
        <dbReference type="ARBA" id="ARBA00023180"/>
    </source>
</evidence>
<dbReference type="GO" id="GO:0000139">
    <property type="term" value="C:Golgi membrane"/>
    <property type="evidence" value="ECO:0007669"/>
    <property type="project" value="UniProtKB-SubCell"/>
</dbReference>
<comment type="subcellular location">
    <subcellularLocation>
        <location evidence="1 9">Golgi apparatus membrane</location>
        <topology evidence="1 9">Single-pass type II membrane protein</topology>
    </subcellularLocation>
</comment>
<proteinExistence type="inferred from homology"/>
<dbReference type="InterPro" id="IPR018011">
    <property type="entry name" value="Carb_sulfotrans_8-10"/>
</dbReference>
<dbReference type="PANTHER" id="PTHR12137">
    <property type="entry name" value="CARBOHYDRATE SULFOTRANSFERASE"/>
    <property type="match status" value="1"/>
</dbReference>
<comment type="caution">
    <text evidence="10">The sequence shown here is derived from an EMBL/GenBank/DDBJ whole genome shotgun (WGS) entry which is preliminary data.</text>
</comment>
<dbReference type="Pfam" id="PF03567">
    <property type="entry name" value="Sulfotransfer_2"/>
    <property type="match status" value="1"/>
</dbReference>
<evidence type="ECO:0000256" key="7">
    <source>
        <dbReference type="ARBA" id="ARBA00023136"/>
    </source>
</evidence>
<name>A0AAV2QDP7_MEGNR</name>
<evidence type="ECO:0000313" key="10">
    <source>
        <dbReference type="EMBL" id="CAL4077537.1"/>
    </source>
</evidence>
<accession>A0AAV2QDP7</accession>
<evidence type="ECO:0000256" key="1">
    <source>
        <dbReference type="ARBA" id="ARBA00004323"/>
    </source>
</evidence>
<sequence length="304" mass="35562">SASGYKRRQLERMSRLQNHCRRIADKDHKTHSPSLDDVASTLVNGFQILSQYSVLSCYVNKAGSSAWNALLAHLYNLTEYLQPQHFYMMQNELRPTEIQLRVAALTPSWIRFLMVRDPLSRLLSAYRDRIADNSHYTFQAAHYGPLILHYTRPEKRYQDDEIFYTNNTLRIIPTFQEFVRFLVQDPVEKMDPHWKPIYSHCGACTVHFTHVVHMETFTEDLVEITRECGMDSDIVSKVLQDSSYKHESKQKTSLLMTSYYATLSTELLQELLRIYNKDFILFGYDPTTFLSNLQPNITIDLDLT</sequence>
<evidence type="ECO:0000256" key="3">
    <source>
        <dbReference type="ARBA" id="ARBA00022679"/>
    </source>
</evidence>
<keyword evidence="9" id="KW-0119">Carbohydrate metabolism</keyword>
<keyword evidence="6 9" id="KW-0333">Golgi apparatus</keyword>
<organism evidence="10 11">
    <name type="scientific">Meganyctiphanes norvegica</name>
    <name type="common">Northern krill</name>
    <name type="synonym">Thysanopoda norvegica</name>
    <dbReference type="NCBI Taxonomy" id="48144"/>
    <lineage>
        <taxon>Eukaryota</taxon>
        <taxon>Metazoa</taxon>
        <taxon>Ecdysozoa</taxon>
        <taxon>Arthropoda</taxon>
        <taxon>Crustacea</taxon>
        <taxon>Multicrustacea</taxon>
        <taxon>Malacostraca</taxon>
        <taxon>Eumalacostraca</taxon>
        <taxon>Eucarida</taxon>
        <taxon>Euphausiacea</taxon>
        <taxon>Euphausiidae</taxon>
        <taxon>Meganyctiphanes</taxon>
    </lineage>
</organism>
<evidence type="ECO:0000256" key="2">
    <source>
        <dbReference type="ARBA" id="ARBA00006339"/>
    </source>
</evidence>
<keyword evidence="8 9" id="KW-0325">Glycoprotein</keyword>
<feature type="non-terminal residue" evidence="10">
    <location>
        <position position="1"/>
    </location>
</feature>
<reference evidence="10 11" key="1">
    <citation type="submission" date="2024-05" db="EMBL/GenBank/DDBJ databases">
        <authorList>
            <person name="Wallberg A."/>
        </authorList>
    </citation>
    <scope>NUCLEOTIDE SEQUENCE [LARGE SCALE GENOMIC DNA]</scope>
</reference>
<keyword evidence="7" id="KW-0472">Membrane</keyword>
<dbReference type="AlphaFoldDB" id="A0AAV2QDP7"/>
<evidence type="ECO:0000313" key="11">
    <source>
        <dbReference type="Proteomes" id="UP001497623"/>
    </source>
</evidence>
<dbReference type="GO" id="GO:0016051">
    <property type="term" value="P:carbohydrate biosynthetic process"/>
    <property type="evidence" value="ECO:0007669"/>
    <property type="project" value="InterPro"/>
</dbReference>
<keyword evidence="3 9" id="KW-0808">Transferase</keyword>
<keyword evidence="9" id="KW-0735">Signal-anchor</keyword>
<dbReference type="EMBL" id="CAXKWB010005255">
    <property type="protein sequence ID" value="CAL4077537.1"/>
    <property type="molecule type" value="Genomic_DNA"/>
</dbReference>